<dbReference type="eggNOG" id="COG4591">
    <property type="taxonomic scope" value="Bacteria"/>
</dbReference>
<comment type="similarity">
    <text evidence="2">Belongs to the ABC-4 integral membrane protein family. LolC/E subfamily.</text>
</comment>
<feature type="transmembrane region" description="Helical" evidence="7">
    <location>
        <begin position="276"/>
        <end position="301"/>
    </location>
</feature>
<dbReference type="Pfam" id="PF12704">
    <property type="entry name" value="MacB_PCD"/>
    <property type="match status" value="1"/>
</dbReference>
<evidence type="ECO:0000259" key="9">
    <source>
        <dbReference type="Pfam" id="PF12704"/>
    </source>
</evidence>
<keyword evidence="6 7" id="KW-0472">Membrane</keyword>
<feature type="transmembrane region" description="Helical" evidence="7">
    <location>
        <begin position="21"/>
        <end position="45"/>
    </location>
</feature>
<dbReference type="STRING" id="946077.W5A_08397"/>
<accession>I0WDS0</accession>
<dbReference type="Proteomes" id="UP000005938">
    <property type="component" value="Unassembled WGS sequence"/>
</dbReference>
<dbReference type="AlphaFoldDB" id="I0WDS0"/>
<proteinExistence type="inferred from homology"/>
<organism evidence="10 11">
    <name type="scientific">Imtechella halotolerans K1</name>
    <dbReference type="NCBI Taxonomy" id="946077"/>
    <lineage>
        <taxon>Bacteria</taxon>
        <taxon>Pseudomonadati</taxon>
        <taxon>Bacteroidota</taxon>
        <taxon>Flavobacteriia</taxon>
        <taxon>Flavobacteriales</taxon>
        <taxon>Flavobacteriaceae</taxon>
        <taxon>Imtechella</taxon>
    </lineage>
</organism>
<sequence length="410" mass="46729">MNFEFFIAKRITRAKDYKNSISAPIIKIAISAIALGVVMMLIAVATGTGLQRKIREKVSAFNGHIQIFNYDTNRSDVSVKPVSIHQDFYPKFEIVQGVKHIQAVAAKGGIIRTEKTFEGIIAKGVGKDYDWHYMKEFLIKGHLPNMNGERTDEILMSSFMANRLELKVGDDCSALFLRDDSDIPNQRRFKISGLYESGFQEFDASYVFVDIRHIQQINRWEDDQVGGFEVFLEDFDELQQKGDEIYGKTLSTLDSQTIADKYYFIFEWLRLFDFNIYMIIGIMILVGGINMITALLVLILERTQMIGILKALGSNNWSIRKIFLYNATYLISIGLLLGNLIGLSLLWLQDHFGLIKLDPATYYVTQAPVNIDLWHILALNAGTLLLCFLMLLLPSYIITRISPVKAIKFD</sequence>
<comment type="caution">
    <text evidence="10">The sequence shown here is derived from an EMBL/GenBank/DDBJ whole genome shotgun (WGS) entry which is preliminary data.</text>
</comment>
<feature type="domain" description="ABC3 transporter permease C-terminal" evidence="8">
    <location>
        <begin position="278"/>
        <end position="403"/>
    </location>
</feature>
<evidence type="ECO:0008006" key="12">
    <source>
        <dbReference type="Google" id="ProtNLM"/>
    </source>
</evidence>
<dbReference type="EMBL" id="AJJU01000010">
    <property type="protein sequence ID" value="EID74536.1"/>
    <property type="molecule type" value="Genomic_DNA"/>
</dbReference>
<reference evidence="10 11" key="1">
    <citation type="journal article" date="2012" name="J. Bacteriol.">
        <title>Genome Sequence of the Halotolerant Bacterium Imtechella halotolerans K1T.</title>
        <authorList>
            <person name="Kumar S."/>
            <person name="Vikram S."/>
            <person name="Subramanian S."/>
            <person name="Raghava G.P."/>
            <person name="Pinnaka A.K."/>
        </authorList>
    </citation>
    <scope>NUCLEOTIDE SEQUENCE [LARGE SCALE GENOMIC DNA]</scope>
    <source>
        <strain evidence="10 11">K1</strain>
    </source>
</reference>
<name>I0WDS0_9FLAO</name>
<evidence type="ECO:0000256" key="2">
    <source>
        <dbReference type="ARBA" id="ARBA00005236"/>
    </source>
</evidence>
<evidence type="ECO:0000313" key="10">
    <source>
        <dbReference type="EMBL" id="EID74536.1"/>
    </source>
</evidence>
<protein>
    <recommendedName>
        <fullName evidence="12">ABC transporter permease</fullName>
    </recommendedName>
</protein>
<feature type="transmembrane region" description="Helical" evidence="7">
    <location>
        <begin position="322"/>
        <end position="348"/>
    </location>
</feature>
<keyword evidence="11" id="KW-1185">Reference proteome</keyword>
<dbReference type="GO" id="GO:0044874">
    <property type="term" value="P:lipoprotein localization to outer membrane"/>
    <property type="evidence" value="ECO:0007669"/>
    <property type="project" value="TreeGrafter"/>
</dbReference>
<feature type="transmembrane region" description="Helical" evidence="7">
    <location>
        <begin position="373"/>
        <end position="398"/>
    </location>
</feature>
<evidence type="ECO:0000259" key="8">
    <source>
        <dbReference type="Pfam" id="PF02687"/>
    </source>
</evidence>
<evidence type="ECO:0000256" key="5">
    <source>
        <dbReference type="ARBA" id="ARBA00022989"/>
    </source>
</evidence>
<dbReference type="InterPro" id="IPR051447">
    <property type="entry name" value="Lipoprotein-release_system"/>
</dbReference>
<dbReference type="RefSeq" id="WP_008239443.1">
    <property type="nucleotide sequence ID" value="NZ_AJJU01000010.1"/>
</dbReference>
<evidence type="ECO:0000313" key="11">
    <source>
        <dbReference type="Proteomes" id="UP000005938"/>
    </source>
</evidence>
<dbReference type="InterPro" id="IPR003838">
    <property type="entry name" value="ABC3_permease_C"/>
</dbReference>
<gene>
    <name evidence="10" type="ORF">W5A_08397</name>
</gene>
<dbReference type="GO" id="GO:0098797">
    <property type="term" value="C:plasma membrane protein complex"/>
    <property type="evidence" value="ECO:0007669"/>
    <property type="project" value="TreeGrafter"/>
</dbReference>
<evidence type="ECO:0000256" key="6">
    <source>
        <dbReference type="ARBA" id="ARBA00023136"/>
    </source>
</evidence>
<evidence type="ECO:0000256" key="4">
    <source>
        <dbReference type="ARBA" id="ARBA00022692"/>
    </source>
</evidence>
<dbReference type="OrthoDB" id="1522670at2"/>
<dbReference type="Pfam" id="PF02687">
    <property type="entry name" value="FtsX"/>
    <property type="match status" value="1"/>
</dbReference>
<dbReference type="PATRIC" id="fig|946077.3.peg.1702"/>
<evidence type="ECO:0000256" key="3">
    <source>
        <dbReference type="ARBA" id="ARBA00022475"/>
    </source>
</evidence>
<dbReference type="InterPro" id="IPR025857">
    <property type="entry name" value="MacB_PCD"/>
</dbReference>
<comment type="subcellular location">
    <subcellularLocation>
        <location evidence="1">Cell membrane</location>
        <topology evidence="1">Multi-pass membrane protein</topology>
    </subcellularLocation>
</comment>
<keyword evidence="4 7" id="KW-0812">Transmembrane</keyword>
<evidence type="ECO:0000256" key="1">
    <source>
        <dbReference type="ARBA" id="ARBA00004651"/>
    </source>
</evidence>
<keyword evidence="3" id="KW-1003">Cell membrane</keyword>
<feature type="domain" description="MacB-like periplasmic core" evidence="9">
    <location>
        <begin position="28"/>
        <end position="234"/>
    </location>
</feature>
<dbReference type="PANTHER" id="PTHR30489:SF0">
    <property type="entry name" value="LIPOPROTEIN-RELEASING SYSTEM TRANSMEMBRANE PROTEIN LOLE"/>
    <property type="match status" value="1"/>
</dbReference>
<keyword evidence="5 7" id="KW-1133">Transmembrane helix</keyword>
<evidence type="ECO:0000256" key="7">
    <source>
        <dbReference type="SAM" id="Phobius"/>
    </source>
</evidence>
<dbReference type="PANTHER" id="PTHR30489">
    <property type="entry name" value="LIPOPROTEIN-RELEASING SYSTEM TRANSMEMBRANE PROTEIN LOLE"/>
    <property type="match status" value="1"/>
</dbReference>